<feature type="transmembrane region" description="Helical" evidence="6">
    <location>
        <begin position="363"/>
        <end position="385"/>
    </location>
</feature>
<evidence type="ECO:0000256" key="2">
    <source>
        <dbReference type="ARBA" id="ARBA00022475"/>
    </source>
</evidence>
<evidence type="ECO:0000256" key="1">
    <source>
        <dbReference type="ARBA" id="ARBA00004651"/>
    </source>
</evidence>
<feature type="transmembrane region" description="Helical" evidence="6">
    <location>
        <begin position="485"/>
        <end position="506"/>
    </location>
</feature>
<dbReference type="Pfam" id="PF00753">
    <property type="entry name" value="Lactamase_B"/>
    <property type="match status" value="1"/>
</dbReference>
<keyword evidence="5 6" id="KW-0472">Membrane</keyword>
<evidence type="ECO:0000256" key="3">
    <source>
        <dbReference type="ARBA" id="ARBA00022692"/>
    </source>
</evidence>
<keyword evidence="3 6" id="KW-0812">Transmembrane</keyword>
<dbReference type="Pfam" id="PF03772">
    <property type="entry name" value="Competence"/>
    <property type="match status" value="1"/>
</dbReference>
<keyword evidence="2" id="KW-1003">Cell membrane</keyword>
<feature type="domain" description="Metallo-beta-lactamase" evidence="7">
    <location>
        <begin position="519"/>
        <end position="711"/>
    </location>
</feature>
<accession>A0ABN2H765</accession>
<feature type="transmembrane region" description="Helical" evidence="6">
    <location>
        <begin position="234"/>
        <end position="258"/>
    </location>
</feature>
<feature type="transmembrane region" description="Helical" evidence="6">
    <location>
        <begin position="331"/>
        <end position="351"/>
    </location>
</feature>
<feature type="transmembrane region" description="Helical" evidence="6">
    <location>
        <begin position="308"/>
        <end position="325"/>
    </location>
</feature>
<dbReference type="InterPro" id="IPR036866">
    <property type="entry name" value="RibonucZ/Hydroxyglut_hydro"/>
</dbReference>
<feature type="transmembrane region" description="Helical" evidence="6">
    <location>
        <begin position="265"/>
        <end position="281"/>
    </location>
</feature>
<dbReference type="PANTHER" id="PTHR30619:SF1">
    <property type="entry name" value="RECOMBINATION PROTEIN 2"/>
    <property type="match status" value="1"/>
</dbReference>
<dbReference type="PANTHER" id="PTHR30619">
    <property type="entry name" value="DNA INTERNALIZATION/COMPETENCE PROTEIN COMEC/REC2"/>
    <property type="match status" value="1"/>
</dbReference>
<dbReference type="SMART" id="SM00849">
    <property type="entry name" value="Lactamase_B"/>
    <property type="match status" value="1"/>
</dbReference>
<dbReference type="InterPro" id="IPR004477">
    <property type="entry name" value="ComEC_N"/>
</dbReference>
<comment type="caution">
    <text evidence="8">The sequence shown here is derived from an EMBL/GenBank/DDBJ whole genome shotgun (WGS) entry which is preliminary data.</text>
</comment>
<evidence type="ECO:0000256" key="4">
    <source>
        <dbReference type="ARBA" id="ARBA00022989"/>
    </source>
</evidence>
<evidence type="ECO:0000256" key="6">
    <source>
        <dbReference type="SAM" id="Phobius"/>
    </source>
</evidence>
<protein>
    <submittedName>
        <fullName evidence="8">ComEC/Rec2 family competence protein</fullName>
    </submittedName>
</protein>
<dbReference type="Proteomes" id="UP001499851">
    <property type="component" value="Unassembled WGS sequence"/>
</dbReference>
<evidence type="ECO:0000313" key="8">
    <source>
        <dbReference type="EMBL" id="GAA1683113.1"/>
    </source>
</evidence>
<dbReference type="CDD" id="cd07731">
    <property type="entry name" value="ComA-like_MBL-fold"/>
    <property type="match status" value="1"/>
</dbReference>
<evidence type="ECO:0000313" key="9">
    <source>
        <dbReference type="Proteomes" id="UP001499851"/>
    </source>
</evidence>
<comment type="subcellular location">
    <subcellularLocation>
        <location evidence="1">Cell membrane</location>
        <topology evidence="1">Multi-pass membrane protein</topology>
    </subcellularLocation>
</comment>
<evidence type="ECO:0000259" key="7">
    <source>
        <dbReference type="SMART" id="SM00849"/>
    </source>
</evidence>
<feature type="transmembrane region" description="Helical" evidence="6">
    <location>
        <begin position="428"/>
        <end position="446"/>
    </location>
</feature>
<keyword evidence="4 6" id="KW-1133">Transmembrane helix</keyword>
<gene>
    <name evidence="8" type="ORF">GCM10009830_32880</name>
</gene>
<keyword evidence="9" id="KW-1185">Reference proteome</keyword>
<feature type="transmembrane region" description="Helical" evidence="6">
    <location>
        <begin position="458"/>
        <end position="478"/>
    </location>
</feature>
<organism evidence="8 9">
    <name type="scientific">Glycomyces endophyticus</name>
    <dbReference type="NCBI Taxonomy" id="480996"/>
    <lineage>
        <taxon>Bacteria</taxon>
        <taxon>Bacillati</taxon>
        <taxon>Actinomycetota</taxon>
        <taxon>Actinomycetes</taxon>
        <taxon>Glycomycetales</taxon>
        <taxon>Glycomycetaceae</taxon>
        <taxon>Glycomyces</taxon>
    </lineage>
</organism>
<sequence length="757" mass="76953">MRRDWRLPLVAAGVWAAALAVLYGGTVVGLATTTICIVLVALRLGNEHGAAAAAATVAFGAMLGAGVTTAHVAARDHPGLAALASAEAHGNAELVLHTVPKQSTRRPDMVTATARLRSFETDDVTVEGNWQVLLVASGGEWLEVDAGQRVTVPAVVREAEPGRLTAAVVSARGPPALEGEPALQHRFAAHVRDRLAEAVEAVPQPEAGLIPALAVGDTSLMDPELAADFRTTGLVHLVVVSGYHLSLMVGAVLAVAVACRAGPRVRVLAGAVAAVAIVVVAGPQPSVLRAAVMAGVTLVALAAGRPRAAMPALATAVLLVVLVDPDMAAQAGFALSVAACVGLLLLAFRWARPLEHRGWPQGVALAVTIPLATQVAVTPLLVGLGSGVSLVSVPVNLLAALVAAPVVVLSVGAAAAAAVWVPAGEFGAHLAALPARWLIWLARTGADVPGALLPVPGGVWWGLGSAVVLALVIGLLQVRRLRRAVLAVLLAAGLGSVPACLFGGGAPSGWVVTMCDVGQGDALVLPAGDAAVVVDVGPDPALIDACLDALGVDRVALLVLSHFHIDHTAGIGGVMEGREVDAILAPPPGEARYGFELVEERAGAVPLLEAVPGEVFAFGETRLEVLGPPADPLSGTRSDPNNNSVAVRAEVAGTSVLLSGDVELEGQRALLDRAAALDVDVLKVPHHGSSFQVREFLEASNPAVALVGVGAGNEYGHPDPGPLGILEARGALVFRTDEDGRITVSQNGGRFEVRTEA</sequence>
<dbReference type="SUPFAM" id="SSF56281">
    <property type="entry name" value="Metallo-hydrolase/oxidoreductase"/>
    <property type="match status" value="1"/>
</dbReference>
<name>A0ABN2H765_9ACTN</name>
<dbReference type="EMBL" id="BAAAQF010000012">
    <property type="protein sequence ID" value="GAA1683113.1"/>
    <property type="molecule type" value="Genomic_DNA"/>
</dbReference>
<dbReference type="NCBIfam" id="TIGR00360">
    <property type="entry name" value="ComEC_N-term"/>
    <property type="match status" value="1"/>
</dbReference>
<dbReference type="InterPro" id="IPR052159">
    <property type="entry name" value="Competence_DNA_uptake"/>
</dbReference>
<dbReference type="Gene3D" id="3.60.15.10">
    <property type="entry name" value="Ribonuclease Z/Hydroxyacylglutathione hydrolase-like"/>
    <property type="match status" value="1"/>
</dbReference>
<dbReference type="InterPro" id="IPR001279">
    <property type="entry name" value="Metallo-B-lactamas"/>
</dbReference>
<dbReference type="InterPro" id="IPR035681">
    <property type="entry name" value="ComA-like_MBL"/>
</dbReference>
<proteinExistence type="predicted"/>
<reference evidence="8 9" key="1">
    <citation type="journal article" date="2019" name="Int. J. Syst. Evol. Microbiol.">
        <title>The Global Catalogue of Microorganisms (GCM) 10K type strain sequencing project: providing services to taxonomists for standard genome sequencing and annotation.</title>
        <authorList>
            <consortium name="The Broad Institute Genomics Platform"/>
            <consortium name="The Broad Institute Genome Sequencing Center for Infectious Disease"/>
            <person name="Wu L."/>
            <person name="Ma J."/>
        </authorList>
    </citation>
    <scope>NUCLEOTIDE SEQUENCE [LARGE SCALE GENOMIC DNA]</scope>
    <source>
        <strain evidence="8 9">JCM 16001</strain>
    </source>
</reference>
<feature type="transmembrane region" description="Helical" evidence="6">
    <location>
        <begin position="397"/>
        <end position="421"/>
    </location>
</feature>
<evidence type="ECO:0000256" key="5">
    <source>
        <dbReference type="ARBA" id="ARBA00023136"/>
    </source>
</evidence>